<organism evidence="2">
    <name type="scientific">uncultured Chloroflexota bacterium</name>
    <dbReference type="NCBI Taxonomy" id="166587"/>
    <lineage>
        <taxon>Bacteria</taxon>
        <taxon>Bacillati</taxon>
        <taxon>Chloroflexota</taxon>
        <taxon>environmental samples</taxon>
    </lineage>
</organism>
<protein>
    <submittedName>
        <fullName evidence="2">Uncharacterized protein</fullName>
    </submittedName>
</protein>
<sequence>CPTPRLTTTSPATLRRLSRACASCAPSSSSFCPTPPSRSHTASLPTSCPPEPSPTSAPPEATAPFTVLSRTPKPATLMATLPRKARFASPSTSVCPPASCASSSVPGSPSTRRPSGIPRSAALTGLARRLRLPSS</sequence>
<dbReference type="EMBL" id="CADCTC010000225">
    <property type="protein sequence ID" value="CAA9285557.1"/>
    <property type="molecule type" value="Genomic_DNA"/>
</dbReference>
<gene>
    <name evidence="2" type="ORF">AVDCRST_MAG77-4245</name>
</gene>
<evidence type="ECO:0000313" key="2">
    <source>
        <dbReference type="EMBL" id="CAA9285557.1"/>
    </source>
</evidence>
<feature type="region of interest" description="Disordered" evidence="1">
    <location>
        <begin position="88"/>
        <end position="135"/>
    </location>
</feature>
<feature type="non-terminal residue" evidence="2">
    <location>
        <position position="1"/>
    </location>
</feature>
<dbReference type="AlphaFoldDB" id="A0A6J4JRQ3"/>
<name>A0A6J4JRQ3_9CHLR</name>
<feature type="region of interest" description="Disordered" evidence="1">
    <location>
        <begin position="25"/>
        <end position="71"/>
    </location>
</feature>
<evidence type="ECO:0000256" key="1">
    <source>
        <dbReference type="SAM" id="MobiDB-lite"/>
    </source>
</evidence>
<feature type="compositionally biased region" description="Low complexity" evidence="1">
    <location>
        <begin position="89"/>
        <end position="127"/>
    </location>
</feature>
<feature type="compositionally biased region" description="Pro residues" evidence="1">
    <location>
        <begin position="47"/>
        <end position="57"/>
    </location>
</feature>
<accession>A0A6J4JRQ3</accession>
<proteinExistence type="predicted"/>
<reference evidence="2" key="1">
    <citation type="submission" date="2020-02" db="EMBL/GenBank/DDBJ databases">
        <authorList>
            <person name="Meier V. D."/>
        </authorList>
    </citation>
    <scope>NUCLEOTIDE SEQUENCE</scope>
    <source>
        <strain evidence="2">AVDCRST_MAG77</strain>
    </source>
</reference>
<feature type="non-terminal residue" evidence="2">
    <location>
        <position position="135"/>
    </location>
</feature>